<evidence type="ECO:0000256" key="1">
    <source>
        <dbReference type="SAM" id="MobiDB-lite"/>
    </source>
</evidence>
<evidence type="ECO:0008006" key="4">
    <source>
        <dbReference type="Google" id="ProtNLM"/>
    </source>
</evidence>
<dbReference type="Proteomes" id="UP000694621">
    <property type="component" value="Unplaced"/>
</dbReference>
<reference evidence="2" key="1">
    <citation type="submission" date="2025-08" db="UniProtKB">
        <authorList>
            <consortium name="Ensembl"/>
        </authorList>
    </citation>
    <scope>IDENTIFICATION</scope>
</reference>
<evidence type="ECO:0000313" key="3">
    <source>
        <dbReference type="Proteomes" id="UP000694621"/>
    </source>
</evidence>
<dbReference type="Ensembl" id="ENSAMXT00005057609.1">
    <property type="protein sequence ID" value="ENSAMXP00005053269.1"/>
    <property type="gene ID" value="ENSAMXG00005023878.1"/>
</dbReference>
<feature type="compositionally biased region" description="Low complexity" evidence="1">
    <location>
        <begin position="84"/>
        <end position="93"/>
    </location>
</feature>
<name>A0A8B9RMH2_ASTMX</name>
<evidence type="ECO:0000313" key="2">
    <source>
        <dbReference type="Ensembl" id="ENSAMXP00005053269.1"/>
    </source>
</evidence>
<protein>
    <recommendedName>
        <fullName evidence="4">Kisspeptin</fullName>
    </recommendedName>
</protein>
<dbReference type="AlphaFoldDB" id="A0A8B9RMH2"/>
<sequence length="122" mass="13863">MCPTLQKQFRHGPFLFQHDLTLSAPRLWMSQKVEALFHLCSTLMAPEDSLFRVLQRLDLMSRLGSPASKPSADLPADEASPPLSRGSSRGGWWHPETLHPEMKRRNNLASYNLNSFGLRYGK</sequence>
<proteinExistence type="predicted"/>
<organism evidence="2 3">
    <name type="scientific">Astyanax mexicanus</name>
    <name type="common">Blind cave fish</name>
    <name type="synonym">Astyanax fasciatus mexicanus</name>
    <dbReference type="NCBI Taxonomy" id="7994"/>
    <lineage>
        <taxon>Eukaryota</taxon>
        <taxon>Metazoa</taxon>
        <taxon>Chordata</taxon>
        <taxon>Craniata</taxon>
        <taxon>Vertebrata</taxon>
        <taxon>Euteleostomi</taxon>
        <taxon>Actinopterygii</taxon>
        <taxon>Neopterygii</taxon>
        <taxon>Teleostei</taxon>
        <taxon>Ostariophysi</taxon>
        <taxon>Characiformes</taxon>
        <taxon>Characoidei</taxon>
        <taxon>Acestrorhamphidae</taxon>
        <taxon>Acestrorhamphinae</taxon>
        <taxon>Astyanax</taxon>
    </lineage>
</organism>
<feature type="region of interest" description="Disordered" evidence="1">
    <location>
        <begin position="65"/>
        <end position="97"/>
    </location>
</feature>
<accession>A0A8B9RMH2</accession>